<keyword evidence="5" id="KW-0325">Glycoprotein</keyword>
<dbReference type="GO" id="GO:0005737">
    <property type="term" value="C:cytoplasm"/>
    <property type="evidence" value="ECO:0007669"/>
    <property type="project" value="UniProtKB-ARBA"/>
</dbReference>
<name>A0A1B6L7M8_9HEMI</name>
<evidence type="ECO:0000259" key="7">
    <source>
        <dbReference type="Pfam" id="PF13883"/>
    </source>
</evidence>
<gene>
    <name evidence="9" type="ORF">g.26179</name>
    <name evidence="8" type="ORF">g.26180</name>
</gene>
<reference evidence="8" key="1">
    <citation type="submission" date="2015-11" db="EMBL/GenBank/DDBJ databases">
        <title>De novo transcriptome assembly of four potential Pierce s Disease insect vectors from Arizona vineyards.</title>
        <authorList>
            <person name="Tassone E.E."/>
        </authorList>
    </citation>
    <scope>NUCLEOTIDE SEQUENCE</scope>
</reference>
<comment type="subcellular location">
    <subcellularLocation>
        <location evidence="1">Secreted</location>
    </subcellularLocation>
</comment>
<evidence type="ECO:0000313" key="9">
    <source>
        <dbReference type="EMBL" id="JAT30132.1"/>
    </source>
</evidence>
<dbReference type="FunFam" id="2.30.110.10:FF:000004">
    <property type="entry name" value="Cellular repressor of E1A-stimulated genes 1"/>
    <property type="match status" value="1"/>
</dbReference>
<feature type="chain" id="PRO_5008587158" description="CREG-like beta-barrel domain-containing protein" evidence="6">
    <location>
        <begin position="21"/>
        <end position="220"/>
    </location>
</feature>
<organism evidence="8">
    <name type="scientific">Graphocephala atropunctata</name>
    <dbReference type="NCBI Taxonomy" id="36148"/>
    <lineage>
        <taxon>Eukaryota</taxon>
        <taxon>Metazoa</taxon>
        <taxon>Ecdysozoa</taxon>
        <taxon>Arthropoda</taxon>
        <taxon>Hexapoda</taxon>
        <taxon>Insecta</taxon>
        <taxon>Pterygota</taxon>
        <taxon>Neoptera</taxon>
        <taxon>Paraneoptera</taxon>
        <taxon>Hemiptera</taxon>
        <taxon>Auchenorrhyncha</taxon>
        <taxon>Membracoidea</taxon>
        <taxon>Cicadellidae</taxon>
        <taxon>Cicadellinae</taxon>
        <taxon>Cicadellini</taxon>
        <taxon>Graphocephala</taxon>
    </lineage>
</organism>
<comment type="similarity">
    <text evidence="2">Belongs to the CREG family.</text>
</comment>
<protein>
    <recommendedName>
        <fullName evidence="7">CREG-like beta-barrel domain-containing protein</fullName>
    </recommendedName>
</protein>
<evidence type="ECO:0000256" key="3">
    <source>
        <dbReference type="ARBA" id="ARBA00022525"/>
    </source>
</evidence>
<dbReference type="SUPFAM" id="SSF50475">
    <property type="entry name" value="FMN-binding split barrel"/>
    <property type="match status" value="1"/>
</dbReference>
<keyword evidence="4 6" id="KW-0732">Signal</keyword>
<proteinExistence type="inferred from homology"/>
<evidence type="ECO:0000256" key="5">
    <source>
        <dbReference type="ARBA" id="ARBA00023180"/>
    </source>
</evidence>
<evidence type="ECO:0000313" key="8">
    <source>
        <dbReference type="EMBL" id="JAT19666.1"/>
    </source>
</evidence>
<dbReference type="GO" id="GO:0005615">
    <property type="term" value="C:extracellular space"/>
    <property type="evidence" value="ECO:0007669"/>
    <property type="project" value="TreeGrafter"/>
</dbReference>
<evidence type="ECO:0000256" key="1">
    <source>
        <dbReference type="ARBA" id="ARBA00004613"/>
    </source>
</evidence>
<accession>A0A1B6L7M8</accession>
<dbReference type="PANTHER" id="PTHR13343">
    <property type="entry name" value="CREG1 PROTEIN"/>
    <property type="match status" value="1"/>
</dbReference>
<dbReference type="PANTHER" id="PTHR13343:SF17">
    <property type="entry name" value="CELLULAR REPRESSOR OF E1A-STIMULATED GENES, ISOFORM A"/>
    <property type="match status" value="1"/>
</dbReference>
<keyword evidence="3" id="KW-0964">Secreted</keyword>
<evidence type="ECO:0000256" key="4">
    <source>
        <dbReference type="ARBA" id="ARBA00022729"/>
    </source>
</evidence>
<dbReference type="GO" id="GO:0012505">
    <property type="term" value="C:endomembrane system"/>
    <property type="evidence" value="ECO:0007669"/>
    <property type="project" value="UniProtKB-ARBA"/>
</dbReference>
<feature type="domain" description="CREG-like beta-barrel" evidence="7">
    <location>
        <begin position="46"/>
        <end position="214"/>
    </location>
</feature>
<sequence>MLYQVIICIFLALPIAMSMSRRQSNLWDVNGGSSNNAVLPDIPEPPPKNETARMARYIVHYSDWCALAHISRHANTTGFPVARVYSTADGFTNTSTGVPFFYVSRMDAHINDLITDGRCSVTMSLAEGGYCRRERLDPEDPRCAQVILTGQFIFLDPESELAQQGKLYLFDRHPVMTSWPKGHNWQVGRLKIGNIQVADNFGGSAFPSVEEYFKANPLAR</sequence>
<dbReference type="Gene3D" id="2.30.110.10">
    <property type="entry name" value="Electron Transport, Fmn-binding Protein, Chain A"/>
    <property type="match status" value="1"/>
</dbReference>
<dbReference type="EMBL" id="GEBQ01009845">
    <property type="protein sequence ID" value="JAT30132.1"/>
    <property type="molecule type" value="Transcribed_RNA"/>
</dbReference>
<evidence type="ECO:0000256" key="6">
    <source>
        <dbReference type="SAM" id="SignalP"/>
    </source>
</evidence>
<dbReference type="InterPro" id="IPR055343">
    <property type="entry name" value="CREG_beta-barrel"/>
</dbReference>
<dbReference type="Pfam" id="PF13883">
    <property type="entry name" value="CREG_beta-barrel"/>
    <property type="match status" value="1"/>
</dbReference>
<evidence type="ECO:0000256" key="2">
    <source>
        <dbReference type="ARBA" id="ARBA00009230"/>
    </source>
</evidence>
<feature type="signal peptide" evidence="6">
    <location>
        <begin position="1"/>
        <end position="20"/>
    </location>
</feature>
<dbReference type="EMBL" id="GEBQ01020311">
    <property type="protein sequence ID" value="JAT19666.1"/>
    <property type="molecule type" value="Transcribed_RNA"/>
</dbReference>
<dbReference type="AlphaFoldDB" id="A0A1B6L7M8"/>
<dbReference type="InterPro" id="IPR012349">
    <property type="entry name" value="Split_barrel_FMN-bd"/>
</dbReference>